<dbReference type="CDD" id="cd06171">
    <property type="entry name" value="Sigma70_r4"/>
    <property type="match status" value="1"/>
</dbReference>
<keyword evidence="4" id="KW-0238">DNA-binding</keyword>
<dbReference type="SUPFAM" id="SSF88659">
    <property type="entry name" value="Sigma3 and sigma4 domains of RNA polymerase sigma factors"/>
    <property type="match status" value="1"/>
</dbReference>
<evidence type="ECO:0000256" key="3">
    <source>
        <dbReference type="ARBA" id="ARBA00023082"/>
    </source>
</evidence>
<reference evidence="8" key="1">
    <citation type="journal article" date="2020" name="mSystems">
        <title>Genome- and Community-Level Interaction Insights into Carbon Utilization and Element Cycling Functions of Hydrothermarchaeota in Hydrothermal Sediment.</title>
        <authorList>
            <person name="Zhou Z."/>
            <person name="Liu Y."/>
            <person name="Xu W."/>
            <person name="Pan J."/>
            <person name="Luo Z.H."/>
            <person name="Li M."/>
        </authorList>
    </citation>
    <scope>NUCLEOTIDE SEQUENCE [LARGE SCALE GENOMIC DNA]</scope>
    <source>
        <strain evidence="8">SpSt-876</strain>
    </source>
</reference>
<organism evidence="8">
    <name type="scientific">candidate division WOR-3 bacterium</name>
    <dbReference type="NCBI Taxonomy" id="2052148"/>
    <lineage>
        <taxon>Bacteria</taxon>
        <taxon>Bacteria division WOR-3</taxon>
    </lineage>
</organism>
<proteinExistence type="inferred from homology"/>
<dbReference type="PANTHER" id="PTHR43133">
    <property type="entry name" value="RNA POLYMERASE ECF-TYPE SIGMA FACTO"/>
    <property type="match status" value="1"/>
</dbReference>
<dbReference type="AlphaFoldDB" id="A0A7C6A953"/>
<dbReference type="SUPFAM" id="SSF88946">
    <property type="entry name" value="Sigma2 domain of RNA polymerase sigma factors"/>
    <property type="match status" value="1"/>
</dbReference>
<keyword evidence="2" id="KW-0805">Transcription regulation</keyword>
<keyword evidence="5" id="KW-0804">Transcription</keyword>
<dbReference type="InterPro" id="IPR007630">
    <property type="entry name" value="RNA_pol_sigma70_r4"/>
</dbReference>
<dbReference type="NCBIfam" id="TIGR02937">
    <property type="entry name" value="sigma70-ECF"/>
    <property type="match status" value="1"/>
</dbReference>
<dbReference type="InterPro" id="IPR039425">
    <property type="entry name" value="RNA_pol_sigma-70-like"/>
</dbReference>
<dbReference type="GO" id="GO:0003677">
    <property type="term" value="F:DNA binding"/>
    <property type="evidence" value="ECO:0007669"/>
    <property type="project" value="UniProtKB-KW"/>
</dbReference>
<evidence type="ECO:0000259" key="7">
    <source>
        <dbReference type="Pfam" id="PF04545"/>
    </source>
</evidence>
<gene>
    <name evidence="8" type="ORF">ENW73_03465</name>
</gene>
<dbReference type="PANTHER" id="PTHR43133:SF57">
    <property type="entry name" value="RNA POLYMERASE SIGMA-70 FACTOR"/>
    <property type="match status" value="1"/>
</dbReference>
<dbReference type="GO" id="GO:0016987">
    <property type="term" value="F:sigma factor activity"/>
    <property type="evidence" value="ECO:0007669"/>
    <property type="project" value="UniProtKB-KW"/>
</dbReference>
<dbReference type="Pfam" id="PF04545">
    <property type="entry name" value="Sigma70_r4"/>
    <property type="match status" value="1"/>
</dbReference>
<dbReference type="InterPro" id="IPR036388">
    <property type="entry name" value="WH-like_DNA-bd_sf"/>
</dbReference>
<dbReference type="Pfam" id="PF04542">
    <property type="entry name" value="Sigma70_r2"/>
    <property type="match status" value="1"/>
</dbReference>
<accession>A0A7C6A953</accession>
<comment type="caution">
    <text evidence="8">The sequence shown here is derived from an EMBL/GenBank/DDBJ whole genome shotgun (WGS) entry which is preliminary data.</text>
</comment>
<dbReference type="EMBL" id="DTLI01000089">
    <property type="protein sequence ID" value="HHS51913.1"/>
    <property type="molecule type" value="Genomic_DNA"/>
</dbReference>
<evidence type="ECO:0000256" key="5">
    <source>
        <dbReference type="ARBA" id="ARBA00023163"/>
    </source>
</evidence>
<comment type="similarity">
    <text evidence="1">Belongs to the sigma-70 factor family. ECF subfamily.</text>
</comment>
<dbReference type="Gene3D" id="1.10.1740.10">
    <property type="match status" value="1"/>
</dbReference>
<dbReference type="InterPro" id="IPR014284">
    <property type="entry name" value="RNA_pol_sigma-70_dom"/>
</dbReference>
<dbReference type="GO" id="GO:0006352">
    <property type="term" value="P:DNA-templated transcription initiation"/>
    <property type="evidence" value="ECO:0007669"/>
    <property type="project" value="InterPro"/>
</dbReference>
<dbReference type="InterPro" id="IPR013324">
    <property type="entry name" value="RNA_pol_sigma_r3/r4-like"/>
</dbReference>
<protein>
    <submittedName>
        <fullName evidence="8">Sigma-70 family RNA polymerase sigma factor</fullName>
    </submittedName>
</protein>
<sequence length="192" mass="22248">MKINSSINNDDIGNDELAQLIKNAKREQGEALEELCRFVYVKIFGYTYYRVHQREDAEDLTSEVLLKVVRSLKTQKGNFLAWIYRIANNTIIDFYRKRGRHPEISLQTIEDKIPAQEPVSPFLTEKRIKKALSCLTPEQADVITLRFIQGHNNEEVAKIMGKTVGAVKVLQFRALKTLREFLRKEGYGTEDR</sequence>
<feature type="domain" description="RNA polymerase sigma-70 region 2" evidence="6">
    <location>
        <begin position="43"/>
        <end position="100"/>
    </location>
</feature>
<evidence type="ECO:0000256" key="1">
    <source>
        <dbReference type="ARBA" id="ARBA00010641"/>
    </source>
</evidence>
<dbReference type="Gene3D" id="1.10.10.10">
    <property type="entry name" value="Winged helix-like DNA-binding domain superfamily/Winged helix DNA-binding domain"/>
    <property type="match status" value="1"/>
</dbReference>
<dbReference type="InterPro" id="IPR013325">
    <property type="entry name" value="RNA_pol_sigma_r2"/>
</dbReference>
<feature type="domain" description="RNA polymerase sigma-70 region 4" evidence="7">
    <location>
        <begin position="131"/>
        <end position="180"/>
    </location>
</feature>
<evidence type="ECO:0000256" key="4">
    <source>
        <dbReference type="ARBA" id="ARBA00023125"/>
    </source>
</evidence>
<dbReference type="InterPro" id="IPR007627">
    <property type="entry name" value="RNA_pol_sigma70_r2"/>
</dbReference>
<evidence type="ECO:0000313" key="8">
    <source>
        <dbReference type="EMBL" id="HHS51913.1"/>
    </source>
</evidence>
<evidence type="ECO:0000256" key="2">
    <source>
        <dbReference type="ARBA" id="ARBA00023015"/>
    </source>
</evidence>
<name>A0A7C6A953_UNCW3</name>
<keyword evidence="3" id="KW-0731">Sigma factor</keyword>
<evidence type="ECO:0000259" key="6">
    <source>
        <dbReference type="Pfam" id="PF04542"/>
    </source>
</evidence>